<evidence type="ECO:0000259" key="1">
    <source>
        <dbReference type="Pfam" id="PF01408"/>
    </source>
</evidence>
<dbReference type="Proteomes" id="UP000886858">
    <property type="component" value="Unassembled WGS sequence"/>
</dbReference>
<dbReference type="Pfam" id="PF01408">
    <property type="entry name" value="GFO_IDH_MocA"/>
    <property type="match status" value="1"/>
</dbReference>
<feature type="domain" description="Gfo/Idh/MocA-like oxidoreductase N-terminal" evidence="1">
    <location>
        <begin position="4"/>
        <end position="119"/>
    </location>
</feature>
<reference evidence="2" key="2">
    <citation type="submission" date="2021-04" db="EMBL/GenBank/DDBJ databases">
        <authorList>
            <person name="Gilroy R."/>
        </authorList>
    </citation>
    <scope>NUCLEOTIDE SEQUENCE</scope>
    <source>
        <strain evidence="2">CHK179-7159</strain>
    </source>
</reference>
<dbReference type="Gene3D" id="3.40.50.720">
    <property type="entry name" value="NAD(P)-binding Rossmann-like Domain"/>
    <property type="match status" value="1"/>
</dbReference>
<dbReference type="SUPFAM" id="SSF51735">
    <property type="entry name" value="NAD(P)-binding Rossmann-fold domains"/>
    <property type="match status" value="1"/>
</dbReference>
<protein>
    <submittedName>
        <fullName evidence="2">Gfo/Idh/MocA family oxidoreductase</fullName>
    </submittedName>
</protein>
<dbReference type="GO" id="GO:0000166">
    <property type="term" value="F:nucleotide binding"/>
    <property type="evidence" value="ECO:0007669"/>
    <property type="project" value="InterPro"/>
</dbReference>
<accession>A0A9D2KYK4</accession>
<dbReference type="PANTHER" id="PTHR43054">
    <property type="match status" value="1"/>
</dbReference>
<dbReference type="EMBL" id="DWYY01000060">
    <property type="protein sequence ID" value="HJA92592.1"/>
    <property type="molecule type" value="Genomic_DNA"/>
</dbReference>
<gene>
    <name evidence="2" type="ORF">H9717_05690</name>
</gene>
<reference evidence="2" key="1">
    <citation type="journal article" date="2021" name="PeerJ">
        <title>Extensive microbial diversity within the chicken gut microbiome revealed by metagenomics and culture.</title>
        <authorList>
            <person name="Gilroy R."/>
            <person name="Ravi A."/>
            <person name="Getino M."/>
            <person name="Pursley I."/>
            <person name="Horton D.L."/>
            <person name="Alikhan N.F."/>
            <person name="Baker D."/>
            <person name="Gharbi K."/>
            <person name="Hall N."/>
            <person name="Watson M."/>
            <person name="Adriaenssens E.M."/>
            <person name="Foster-Nyarko E."/>
            <person name="Jarju S."/>
            <person name="Secka A."/>
            <person name="Antonio M."/>
            <person name="Oren A."/>
            <person name="Chaudhuri R.R."/>
            <person name="La Ragione R."/>
            <person name="Hildebrand F."/>
            <person name="Pallen M.J."/>
        </authorList>
    </citation>
    <scope>NUCLEOTIDE SEQUENCE</scope>
    <source>
        <strain evidence="2">CHK179-7159</strain>
    </source>
</reference>
<dbReference type="PANTHER" id="PTHR43054:SF1">
    <property type="entry name" value="SCYLLO-INOSITOL 2-DEHYDROGENASE (NADP(+)) IOLU"/>
    <property type="match status" value="1"/>
</dbReference>
<dbReference type="InterPro" id="IPR000683">
    <property type="entry name" value="Gfo/Idh/MocA-like_OxRdtase_N"/>
</dbReference>
<dbReference type="Gene3D" id="3.30.360.10">
    <property type="entry name" value="Dihydrodipicolinate Reductase, domain 2"/>
    <property type="match status" value="1"/>
</dbReference>
<comment type="caution">
    <text evidence="2">The sequence shown here is derived from an EMBL/GenBank/DDBJ whole genome shotgun (WGS) entry which is preliminary data.</text>
</comment>
<dbReference type="InterPro" id="IPR036291">
    <property type="entry name" value="NAD(P)-bd_dom_sf"/>
</dbReference>
<proteinExistence type="predicted"/>
<name>A0A9D2KYK4_9FIRM</name>
<organism evidence="2 3">
    <name type="scientific">Candidatus Eisenbergiella merdipullorum</name>
    <dbReference type="NCBI Taxonomy" id="2838553"/>
    <lineage>
        <taxon>Bacteria</taxon>
        <taxon>Bacillati</taxon>
        <taxon>Bacillota</taxon>
        <taxon>Clostridia</taxon>
        <taxon>Lachnospirales</taxon>
        <taxon>Lachnospiraceae</taxon>
        <taxon>Eisenbergiella</taxon>
    </lineage>
</organism>
<evidence type="ECO:0000313" key="2">
    <source>
        <dbReference type="EMBL" id="HJA92592.1"/>
    </source>
</evidence>
<sequence length="330" mass="36866">MNEFRMGTIGSGAIVHSILNYVQKEARGIRLYAVYSRTMDRGRSLAEKYGAEKVYTNLEAFLEDADIDLIYIASPNLLHYEQTKRALLAGKHVICEKPFCPRADQAKELITLAKERHLFLVEAVPTTFLPNYPIVTDSLKKLRKVKLVLANYSKLSSRYSQLLAGELPNIFNPQFAGGCLMDINYYNVYLTVALFGKPQTAAYSPNLYRGIDTSGVVHMQYDGFVAECAAAKDTWGVNFYQVEGENGFLYIRDGSNGIAEVRIVTGDSDRTIDLQPVPDRRYYEVKELDALLQAGDHKSLEARLNITLAAVETVEAVRKAAGIVFPGDKE</sequence>
<dbReference type="AlphaFoldDB" id="A0A9D2KYK4"/>
<evidence type="ECO:0000313" key="3">
    <source>
        <dbReference type="Proteomes" id="UP000886858"/>
    </source>
</evidence>
<dbReference type="SUPFAM" id="SSF55347">
    <property type="entry name" value="Glyceraldehyde-3-phosphate dehydrogenase-like, C-terminal domain"/>
    <property type="match status" value="1"/>
</dbReference>